<feature type="compositionally biased region" description="Polar residues" evidence="1">
    <location>
        <begin position="161"/>
        <end position="171"/>
    </location>
</feature>
<gene>
    <name evidence="2" type="ORF">J437_LFUL011500</name>
</gene>
<sequence>MSNPPREGKTIETAEAKSPVSETTSGSCSEAEMEDITTNDSNNDSTNDSTIEDEEVNPEDTLDHLLDKLSILRDRIPEERWKARLQEHLVKNKISDLSYTKDKNTTAHSSGSNTNNVLPSNDNLQNNGFQVVSHKRKFSAVNKNPSPEPIPIKNRFDPIRNTYTTPPSATHPNPPKLTPSQPITSTKKPKIPSIKVTYTKTWPTILNGIIKNASLPPVCQLAGPSVILIKNQTLDDYVKCLRHLKTIQCEYFTYQVPEMRNMDFVIRNLPSNTDTEIIKEALLAENVPVIITTEHLSDPSIIKNISSLFHLRITINDYIKAKEPVQCMRCQRIGHTKNFCRMAYNCIKFGGPHSTTECKKQKEDQPRCYNCHQNHPASYRGCVAFTTAKQALQSQARPTTSPTHQSQF</sequence>
<dbReference type="Proteomes" id="UP000792457">
    <property type="component" value="Unassembled WGS sequence"/>
</dbReference>
<name>A0A8K0P483_LADFU</name>
<evidence type="ECO:0000313" key="2">
    <source>
        <dbReference type="EMBL" id="KAG8230374.1"/>
    </source>
</evidence>
<feature type="region of interest" description="Disordered" evidence="1">
    <location>
        <begin position="140"/>
        <end position="188"/>
    </location>
</feature>
<dbReference type="EMBL" id="KZ308482">
    <property type="protein sequence ID" value="KAG8230374.1"/>
    <property type="molecule type" value="Genomic_DNA"/>
</dbReference>
<protein>
    <recommendedName>
        <fullName evidence="4">Gag-like protein</fullName>
    </recommendedName>
</protein>
<comment type="caution">
    <text evidence="2">The sequence shown here is derived from an EMBL/GenBank/DDBJ whole genome shotgun (WGS) entry which is preliminary data.</text>
</comment>
<feature type="region of interest" description="Disordered" evidence="1">
    <location>
        <begin position="101"/>
        <end position="122"/>
    </location>
</feature>
<feature type="compositionally biased region" description="Polar residues" evidence="1">
    <location>
        <begin position="106"/>
        <end position="122"/>
    </location>
</feature>
<evidence type="ECO:0000256" key="1">
    <source>
        <dbReference type="SAM" id="MobiDB-lite"/>
    </source>
</evidence>
<reference evidence="2" key="2">
    <citation type="submission" date="2017-10" db="EMBL/GenBank/DDBJ databases">
        <title>Ladona fulva Genome sequencing and assembly.</title>
        <authorList>
            <person name="Murali S."/>
            <person name="Richards S."/>
            <person name="Bandaranaike D."/>
            <person name="Bellair M."/>
            <person name="Blankenburg K."/>
            <person name="Chao H."/>
            <person name="Dinh H."/>
            <person name="Doddapaneni H."/>
            <person name="Dugan-Rocha S."/>
            <person name="Elkadiri S."/>
            <person name="Gnanaolivu R."/>
            <person name="Hernandez B."/>
            <person name="Skinner E."/>
            <person name="Javaid M."/>
            <person name="Lee S."/>
            <person name="Li M."/>
            <person name="Ming W."/>
            <person name="Munidasa M."/>
            <person name="Muniz J."/>
            <person name="Nguyen L."/>
            <person name="Hughes D."/>
            <person name="Osuji N."/>
            <person name="Pu L.-L."/>
            <person name="Puazo M."/>
            <person name="Qu C."/>
            <person name="Quiroz J."/>
            <person name="Raj R."/>
            <person name="Weissenberger G."/>
            <person name="Xin Y."/>
            <person name="Zou X."/>
            <person name="Han Y."/>
            <person name="Worley K."/>
            <person name="Muzny D."/>
            <person name="Gibbs R."/>
        </authorList>
    </citation>
    <scope>NUCLEOTIDE SEQUENCE</scope>
    <source>
        <strain evidence="2">Sampled in the wild</strain>
    </source>
</reference>
<dbReference type="AlphaFoldDB" id="A0A8K0P483"/>
<evidence type="ECO:0008006" key="4">
    <source>
        <dbReference type="Google" id="ProtNLM"/>
    </source>
</evidence>
<accession>A0A8K0P483</accession>
<proteinExistence type="predicted"/>
<organism evidence="2 3">
    <name type="scientific">Ladona fulva</name>
    <name type="common">Scarce chaser dragonfly</name>
    <name type="synonym">Libellula fulva</name>
    <dbReference type="NCBI Taxonomy" id="123851"/>
    <lineage>
        <taxon>Eukaryota</taxon>
        <taxon>Metazoa</taxon>
        <taxon>Ecdysozoa</taxon>
        <taxon>Arthropoda</taxon>
        <taxon>Hexapoda</taxon>
        <taxon>Insecta</taxon>
        <taxon>Pterygota</taxon>
        <taxon>Palaeoptera</taxon>
        <taxon>Odonata</taxon>
        <taxon>Epiprocta</taxon>
        <taxon>Anisoptera</taxon>
        <taxon>Libelluloidea</taxon>
        <taxon>Libellulidae</taxon>
        <taxon>Ladona</taxon>
    </lineage>
</organism>
<feature type="compositionally biased region" description="Low complexity" evidence="1">
    <location>
        <begin position="38"/>
        <end position="49"/>
    </location>
</feature>
<feature type="region of interest" description="Disordered" evidence="1">
    <location>
        <begin position="1"/>
        <end position="58"/>
    </location>
</feature>
<feature type="non-terminal residue" evidence="2">
    <location>
        <position position="408"/>
    </location>
</feature>
<feature type="compositionally biased region" description="Basic and acidic residues" evidence="1">
    <location>
        <begin position="1"/>
        <end position="15"/>
    </location>
</feature>
<reference evidence="2" key="1">
    <citation type="submission" date="2013-04" db="EMBL/GenBank/DDBJ databases">
        <authorList>
            <person name="Qu J."/>
            <person name="Murali S.C."/>
            <person name="Bandaranaike D."/>
            <person name="Bellair M."/>
            <person name="Blankenburg K."/>
            <person name="Chao H."/>
            <person name="Dinh H."/>
            <person name="Doddapaneni H."/>
            <person name="Downs B."/>
            <person name="Dugan-Rocha S."/>
            <person name="Elkadiri S."/>
            <person name="Gnanaolivu R.D."/>
            <person name="Hernandez B."/>
            <person name="Javaid M."/>
            <person name="Jayaseelan J.C."/>
            <person name="Lee S."/>
            <person name="Li M."/>
            <person name="Ming W."/>
            <person name="Munidasa M."/>
            <person name="Muniz J."/>
            <person name="Nguyen L."/>
            <person name="Ongeri F."/>
            <person name="Osuji N."/>
            <person name="Pu L.-L."/>
            <person name="Puazo M."/>
            <person name="Qu C."/>
            <person name="Quiroz J."/>
            <person name="Raj R."/>
            <person name="Weissenberger G."/>
            <person name="Xin Y."/>
            <person name="Zou X."/>
            <person name="Han Y."/>
            <person name="Richards S."/>
            <person name="Worley K."/>
            <person name="Muzny D."/>
            <person name="Gibbs R."/>
        </authorList>
    </citation>
    <scope>NUCLEOTIDE SEQUENCE</scope>
    <source>
        <strain evidence="2">Sampled in the wild</strain>
    </source>
</reference>
<keyword evidence="3" id="KW-1185">Reference proteome</keyword>
<evidence type="ECO:0000313" key="3">
    <source>
        <dbReference type="Proteomes" id="UP000792457"/>
    </source>
</evidence>
<dbReference type="OrthoDB" id="6431612at2759"/>